<dbReference type="InterPro" id="IPR004813">
    <property type="entry name" value="OPT"/>
</dbReference>
<feature type="transmembrane region" description="Helical" evidence="10">
    <location>
        <begin position="721"/>
        <end position="737"/>
    </location>
</feature>
<dbReference type="Pfam" id="PF03169">
    <property type="entry name" value="OPT"/>
    <property type="match status" value="1"/>
</dbReference>
<feature type="transmembrane region" description="Helical" evidence="10">
    <location>
        <begin position="256"/>
        <end position="273"/>
    </location>
</feature>
<comment type="subcellular location">
    <subcellularLocation>
        <location evidence="1">Membrane</location>
        <topology evidence="1">Multi-pass membrane protein</topology>
    </subcellularLocation>
</comment>
<name>A0ABR3S911_9PLEO</name>
<feature type="transmembrane region" description="Helical" evidence="10">
    <location>
        <begin position="440"/>
        <end position="461"/>
    </location>
</feature>
<keyword evidence="6" id="KW-0653">Protein transport</keyword>
<dbReference type="NCBIfam" id="TIGR00728">
    <property type="entry name" value="OPT_sfam"/>
    <property type="match status" value="1"/>
</dbReference>
<feature type="transmembrane region" description="Helical" evidence="10">
    <location>
        <begin position="296"/>
        <end position="314"/>
    </location>
</feature>
<feature type="transmembrane region" description="Helical" evidence="10">
    <location>
        <begin position="503"/>
        <end position="522"/>
    </location>
</feature>
<evidence type="ECO:0000256" key="7">
    <source>
        <dbReference type="ARBA" id="ARBA00022989"/>
    </source>
</evidence>
<evidence type="ECO:0000256" key="3">
    <source>
        <dbReference type="ARBA" id="ARBA00022448"/>
    </source>
</evidence>
<sequence>MTDLNAEKAAAKTASAELSPATSHPGSAADYKGVNVGASEAQKPSALDAVDDTAIVEEEAHDDPEIAQLPLIVRQTVSLEDDPTLPTITFRYFVLCILFVVPGAFLSQMSHYRTTQAPYSVFFVQIACHYVGHGLAKVLPAWQINLPFGYGFNLNPAPWSIKEHVLVTLTAASGATYNLGYTPISMGELWYDTRINSAVAIFFMLAIVWVGYAIAAIARSLLLWEPEYVWPQALMQTTLFETFRKQDRNSPLAKRQMHIFFIALVGMTLWQFLPEYVFPMTSSLAFLCWVAPKNPVANFIGSGLGGMGFMNLSLDWSNINWNGTSILITPFWTQTVLFLAFVFNCWILIPAAKWGNLGEFLHHRHSLLFCTSIDSLLGSYKHGLMSNSLLLANGTKYPTAKIVNSDFSLNETAWEEYGPAYMGLQFAWATFFNYAKLPSAFVWLATFGGPAILATFGKNLAARKARSEARKQQASSGAEEPNIHHQYTDRLNILQRSYKEVPGWWFTTLFLAGFVILIAIVGSGQLFIPWWTVIVGVLTGFIVVVPLGYLYAISNYQVAIGDFNELIYGYMVHTAAGAGHHHPCGPSVYGAIAGDAWYRAQYMLQDQRIGHYMHIPPRTVFFSQVFGSILGIPINYGVIRWVLNTKFDYLSGAKTDPLHQWTGQSLVSSNTIGVQYAVIGPKRMFGASELKALPYGFLVGAALPLVVYALYRAFPKSKLKFHLWNTTIFFSGITVFYGNLSTGYFSAWLGGFVAMYWIFRHHFKIWKRYNYIVAAAFDAAFNFNMLLIFLFFGSGKQIKMPAWWGNNADNAERCFALDS</sequence>
<evidence type="ECO:0000256" key="1">
    <source>
        <dbReference type="ARBA" id="ARBA00004141"/>
    </source>
</evidence>
<gene>
    <name evidence="11" type="primary">OPT7_1</name>
    <name evidence="11" type="ORF">SLS60_001357</name>
</gene>
<feature type="transmembrane region" description="Helical" evidence="10">
    <location>
        <begin position="771"/>
        <end position="792"/>
    </location>
</feature>
<evidence type="ECO:0000313" key="12">
    <source>
        <dbReference type="Proteomes" id="UP001521785"/>
    </source>
</evidence>
<keyword evidence="12" id="KW-1185">Reference proteome</keyword>
<feature type="transmembrane region" description="Helical" evidence="10">
    <location>
        <begin position="88"/>
        <end position="106"/>
    </location>
</feature>
<evidence type="ECO:0000256" key="2">
    <source>
        <dbReference type="ARBA" id="ARBA00008807"/>
    </source>
</evidence>
<evidence type="ECO:0000256" key="4">
    <source>
        <dbReference type="ARBA" id="ARBA00022692"/>
    </source>
</evidence>
<feature type="transmembrane region" description="Helical" evidence="10">
    <location>
        <begin position="692"/>
        <end position="714"/>
    </location>
</feature>
<dbReference type="PANTHER" id="PTHR22601">
    <property type="entry name" value="ISP4 LIKE PROTEIN"/>
    <property type="match status" value="1"/>
</dbReference>
<keyword evidence="3" id="KW-0813">Transport</keyword>
<keyword evidence="8 10" id="KW-0472">Membrane</keyword>
<dbReference type="InterPro" id="IPR004648">
    <property type="entry name" value="Oligpept_transpt"/>
</dbReference>
<evidence type="ECO:0000256" key="8">
    <source>
        <dbReference type="ARBA" id="ARBA00023136"/>
    </source>
</evidence>
<feature type="transmembrane region" description="Helical" evidence="10">
    <location>
        <begin position="743"/>
        <end position="759"/>
    </location>
</feature>
<dbReference type="Proteomes" id="UP001521785">
    <property type="component" value="Unassembled WGS sequence"/>
</dbReference>
<feature type="transmembrane region" description="Helical" evidence="10">
    <location>
        <begin position="620"/>
        <end position="643"/>
    </location>
</feature>
<accession>A0ABR3S911</accession>
<feature type="region of interest" description="Disordered" evidence="9">
    <location>
        <begin position="1"/>
        <end position="34"/>
    </location>
</feature>
<evidence type="ECO:0000256" key="9">
    <source>
        <dbReference type="SAM" id="MobiDB-lite"/>
    </source>
</evidence>
<proteinExistence type="inferred from homology"/>
<keyword evidence="7 10" id="KW-1133">Transmembrane helix</keyword>
<dbReference type="EMBL" id="JAKJXO020000001">
    <property type="protein sequence ID" value="KAL1613125.1"/>
    <property type="molecule type" value="Genomic_DNA"/>
</dbReference>
<feature type="transmembrane region" description="Helical" evidence="10">
    <location>
        <begin position="326"/>
        <end position="349"/>
    </location>
</feature>
<feature type="transmembrane region" description="Helical" evidence="10">
    <location>
        <begin position="199"/>
        <end position="222"/>
    </location>
</feature>
<comment type="similarity">
    <text evidence="2">Belongs to the oligopeptide OPT transporter family.</text>
</comment>
<keyword evidence="5" id="KW-0571">Peptide transport</keyword>
<evidence type="ECO:0000256" key="10">
    <source>
        <dbReference type="SAM" id="Phobius"/>
    </source>
</evidence>
<evidence type="ECO:0000256" key="5">
    <source>
        <dbReference type="ARBA" id="ARBA00022856"/>
    </source>
</evidence>
<comment type="caution">
    <text evidence="11">The sequence shown here is derived from an EMBL/GenBank/DDBJ whole genome shotgun (WGS) entry which is preliminary data.</text>
</comment>
<organism evidence="11 12">
    <name type="scientific">Paraconiothyrium brasiliense</name>
    <dbReference type="NCBI Taxonomy" id="300254"/>
    <lineage>
        <taxon>Eukaryota</taxon>
        <taxon>Fungi</taxon>
        <taxon>Dikarya</taxon>
        <taxon>Ascomycota</taxon>
        <taxon>Pezizomycotina</taxon>
        <taxon>Dothideomycetes</taxon>
        <taxon>Pleosporomycetidae</taxon>
        <taxon>Pleosporales</taxon>
        <taxon>Massarineae</taxon>
        <taxon>Didymosphaeriaceae</taxon>
        <taxon>Paraconiothyrium</taxon>
    </lineage>
</organism>
<feature type="compositionally biased region" description="Basic and acidic residues" evidence="9">
    <location>
        <begin position="1"/>
        <end position="10"/>
    </location>
</feature>
<evidence type="ECO:0000313" key="11">
    <source>
        <dbReference type="EMBL" id="KAL1613125.1"/>
    </source>
</evidence>
<protein>
    <submittedName>
        <fullName evidence="11">OPT superfamily</fullName>
    </submittedName>
</protein>
<reference evidence="11 12" key="1">
    <citation type="submission" date="2024-02" db="EMBL/GenBank/DDBJ databases">
        <title>De novo assembly and annotation of 12 fungi associated with fruit tree decline syndrome in Ontario, Canada.</title>
        <authorList>
            <person name="Sulman M."/>
            <person name="Ellouze W."/>
            <person name="Ilyukhin E."/>
        </authorList>
    </citation>
    <scope>NUCLEOTIDE SEQUENCE [LARGE SCALE GENOMIC DNA]</scope>
    <source>
        <strain evidence="11 12">M42-189</strain>
    </source>
</reference>
<keyword evidence="4 10" id="KW-0812">Transmembrane</keyword>
<feature type="transmembrane region" description="Helical" evidence="10">
    <location>
        <begin position="528"/>
        <end position="552"/>
    </location>
</feature>
<feature type="compositionally biased region" description="Low complexity" evidence="9">
    <location>
        <begin position="11"/>
        <end position="21"/>
    </location>
</feature>
<evidence type="ECO:0000256" key="6">
    <source>
        <dbReference type="ARBA" id="ARBA00022927"/>
    </source>
</evidence>